<dbReference type="Pfam" id="PF03171">
    <property type="entry name" value="2OG-FeII_Oxy"/>
    <property type="match status" value="1"/>
</dbReference>
<dbReference type="GO" id="GO:0046872">
    <property type="term" value="F:metal ion binding"/>
    <property type="evidence" value="ECO:0007669"/>
    <property type="project" value="UniProtKB-KW"/>
</dbReference>
<accession>A0AAD7LEA0</accession>
<dbReference type="InterPro" id="IPR050295">
    <property type="entry name" value="Plant_2OG-oxidoreductases"/>
</dbReference>
<gene>
    <name evidence="7" type="ORF">O6P43_022135</name>
</gene>
<dbReference type="PROSITE" id="PS51471">
    <property type="entry name" value="FE2OG_OXY"/>
    <property type="match status" value="1"/>
</dbReference>
<comment type="similarity">
    <text evidence="1 5">Belongs to the iron/ascorbate-dependent oxidoreductase family.</text>
</comment>
<evidence type="ECO:0000256" key="4">
    <source>
        <dbReference type="ARBA" id="ARBA00023004"/>
    </source>
</evidence>
<organism evidence="7 8">
    <name type="scientific">Quillaja saponaria</name>
    <name type="common">Soap bark tree</name>
    <dbReference type="NCBI Taxonomy" id="32244"/>
    <lineage>
        <taxon>Eukaryota</taxon>
        <taxon>Viridiplantae</taxon>
        <taxon>Streptophyta</taxon>
        <taxon>Embryophyta</taxon>
        <taxon>Tracheophyta</taxon>
        <taxon>Spermatophyta</taxon>
        <taxon>Magnoliopsida</taxon>
        <taxon>eudicotyledons</taxon>
        <taxon>Gunneridae</taxon>
        <taxon>Pentapetalae</taxon>
        <taxon>rosids</taxon>
        <taxon>fabids</taxon>
        <taxon>Fabales</taxon>
        <taxon>Quillajaceae</taxon>
        <taxon>Quillaja</taxon>
    </lineage>
</organism>
<evidence type="ECO:0000256" key="2">
    <source>
        <dbReference type="ARBA" id="ARBA00022723"/>
    </source>
</evidence>
<evidence type="ECO:0000256" key="5">
    <source>
        <dbReference type="RuleBase" id="RU003682"/>
    </source>
</evidence>
<dbReference type="InterPro" id="IPR044861">
    <property type="entry name" value="IPNS-like_FE2OG_OXY"/>
</dbReference>
<dbReference type="GO" id="GO:0031418">
    <property type="term" value="F:L-ascorbic acid binding"/>
    <property type="evidence" value="ECO:0007669"/>
    <property type="project" value="UniProtKB-KW"/>
</dbReference>
<evidence type="ECO:0000313" key="7">
    <source>
        <dbReference type="EMBL" id="KAJ7955570.1"/>
    </source>
</evidence>
<keyword evidence="5" id="KW-0560">Oxidoreductase</keyword>
<dbReference type="FunFam" id="2.60.120.330:FF:000079">
    <property type="entry name" value="Protein SRG1"/>
    <property type="match status" value="1"/>
</dbReference>
<dbReference type="InterPro" id="IPR026992">
    <property type="entry name" value="DIOX_N"/>
</dbReference>
<keyword evidence="3" id="KW-0847">Vitamin C</keyword>
<dbReference type="InterPro" id="IPR005123">
    <property type="entry name" value="Oxoglu/Fe-dep_dioxygenase_dom"/>
</dbReference>
<reference evidence="7" key="1">
    <citation type="journal article" date="2023" name="Science">
        <title>Elucidation of the pathway for biosynthesis of saponin adjuvants from the soapbark tree.</title>
        <authorList>
            <person name="Reed J."/>
            <person name="Orme A."/>
            <person name="El-Demerdash A."/>
            <person name="Owen C."/>
            <person name="Martin L.B.B."/>
            <person name="Misra R.C."/>
            <person name="Kikuchi S."/>
            <person name="Rejzek M."/>
            <person name="Martin A.C."/>
            <person name="Harkess A."/>
            <person name="Leebens-Mack J."/>
            <person name="Louveau T."/>
            <person name="Stephenson M.J."/>
            <person name="Osbourn A."/>
        </authorList>
    </citation>
    <scope>NUCLEOTIDE SEQUENCE</scope>
    <source>
        <strain evidence="7">S10</strain>
    </source>
</reference>
<evidence type="ECO:0000313" key="8">
    <source>
        <dbReference type="Proteomes" id="UP001163823"/>
    </source>
</evidence>
<keyword evidence="4 5" id="KW-0408">Iron</keyword>
<evidence type="ECO:0000256" key="3">
    <source>
        <dbReference type="ARBA" id="ARBA00022896"/>
    </source>
</evidence>
<feature type="domain" description="Fe2OG dioxygenase" evidence="6">
    <location>
        <begin position="219"/>
        <end position="318"/>
    </location>
</feature>
<comment type="caution">
    <text evidence="7">The sequence shown here is derived from an EMBL/GenBank/DDBJ whole genome shotgun (WGS) entry which is preliminary data.</text>
</comment>
<dbReference type="InterPro" id="IPR027443">
    <property type="entry name" value="IPNS-like_sf"/>
</dbReference>
<protein>
    <submittedName>
        <fullName evidence="7">Protein DMR6-LIKE OXYGENASE 2-like</fullName>
    </submittedName>
</protein>
<dbReference type="Pfam" id="PF14226">
    <property type="entry name" value="DIOX_N"/>
    <property type="match status" value="1"/>
</dbReference>
<dbReference type="Proteomes" id="UP001163823">
    <property type="component" value="Chromosome 9"/>
</dbReference>
<keyword evidence="2 5" id="KW-0479">Metal-binding</keyword>
<dbReference type="PANTHER" id="PTHR47991">
    <property type="entry name" value="OXOGLUTARATE/IRON-DEPENDENT DIOXYGENASE"/>
    <property type="match status" value="1"/>
</dbReference>
<name>A0AAD7LEA0_QUISA</name>
<evidence type="ECO:0000256" key="1">
    <source>
        <dbReference type="ARBA" id="ARBA00008056"/>
    </source>
</evidence>
<dbReference type="SUPFAM" id="SSF51197">
    <property type="entry name" value="Clavaminate synthase-like"/>
    <property type="match status" value="1"/>
</dbReference>
<dbReference type="Gene3D" id="2.60.120.330">
    <property type="entry name" value="B-lactam Antibiotic, Isopenicillin N Synthase, Chain"/>
    <property type="match status" value="1"/>
</dbReference>
<sequence>MANSASPVVTLPSSTAIPNIHATEIPSIKAFAESTELLAIPSTYNSLTNLHDRQVAEELAAQIPVIDFSHLISDDPELHAKGVQHLARACEDWGFFMVTNHGIPESLMDDVINMSHKFHDMSVEEKAEFADKGVSNPIRFGTSFNAKMEDIHSWRDYLKVIIKYPADFTFPLKPAGFKELAQEYCQVTKAVARKLLEGISESLGLEPNAIAKATDFDAGLQVLIANLYPPCPQPELALGMPPHSDHGLLTLLTQNGIDGLQINHKGKWVKVNPLPKCIIVNTSDQLEVVSNGRYRSILHRATLNNKDTRISLAINNGPQFEKVVGPAEELLKKEEAVFRSMSYKEYFELQQKNRLDGKACLDHVRIN</sequence>
<keyword evidence="8" id="KW-1185">Reference proteome</keyword>
<evidence type="ECO:0000259" key="6">
    <source>
        <dbReference type="PROSITE" id="PS51471"/>
    </source>
</evidence>
<proteinExistence type="inferred from homology"/>
<dbReference type="GO" id="GO:0016491">
    <property type="term" value="F:oxidoreductase activity"/>
    <property type="evidence" value="ECO:0007669"/>
    <property type="project" value="UniProtKB-KW"/>
</dbReference>
<dbReference type="EMBL" id="JARAOO010000009">
    <property type="protein sequence ID" value="KAJ7955570.1"/>
    <property type="molecule type" value="Genomic_DNA"/>
</dbReference>
<dbReference type="AlphaFoldDB" id="A0AAD7LEA0"/>
<dbReference type="KEGG" id="qsa:O6P43_022135"/>